<dbReference type="PANTHER" id="PTHR22847">
    <property type="entry name" value="WD40 REPEAT PROTEIN"/>
    <property type="match status" value="1"/>
</dbReference>
<dbReference type="InterPro" id="IPR036322">
    <property type="entry name" value="WD40_repeat_dom_sf"/>
</dbReference>
<dbReference type="EMBL" id="CAUJNA010003372">
    <property type="protein sequence ID" value="CAJ1400490.1"/>
    <property type="molecule type" value="Genomic_DNA"/>
</dbReference>
<feature type="region of interest" description="Disordered" evidence="4">
    <location>
        <begin position="277"/>
        <end position="305"/>
    </location>
</feature>
<keyword evidence="1 3" id="KW-0853">WD repeat</keyword>
<keyword evidence="6" id="KW-1185">Reference proteome</keyword>
<dbReference type="InterPro" id="IPR019775">
    <property type="entry name" value="WD40_repeat_CS"/>
</dbReference>
<dbReference type="PROSITE" id="PS50294">
    <property type="entry name" value="WD_REPEATS_REGION"/>
    <property type="match status" value="1"/>
</dbReference>
<dbReference type="SUPFAM" id="SSF50978">
    <property type="entry name" value="WD40 repeat-like"/>
    <property type="match status" value="1"/>
</dbReference>
<dbReference type="InterPro" id="IPR015943">
    <property type="entry name" value="WD40/YVTN_repeat-like_dom_sf"/>
</dbReference>
<proteinExistence type="predicted"/>
<name>A0AA36N6C6_9DINO</name>
<feature type="compositionally biased region" description="Acidic residues" evidence="4">
    <location>
        <begin position="283"/>
        <end position="292"/>
    </location>
</feature>
<dbReference type="PANTHER" id="PTHR22847:SF637">
    <property type="entry name" value="WD REPEAT DOMAIN 5B"/>
    <property type="match status" value="1"/>
</dbReference>
<dbReference type="GO" id="GO:1990234">
    <property type="term" value="C:transferase complex"/>
    <property type="evidence" value="ECO:0007669"/>
    <property type="project" value="UniProtKB-ARBA"/>
</dbReference>
<protein>
    <submittedName>
        <fullName evidence="5">Uncharacterized protein</fullName>
    </submittedName>
</protein>
<dbReference type="InterPro" id="IPR001680">
    <property type="entry name" value="WD40_rpt"/>
</dbReference>
<dbReference type="AlphaFoldDB" id="A0AA36N6C6"/>
<dbReference type="Proteomes" id="UP001178507">
    <property type="component" value="Unassembled WGS sequence"/>
</dbReference>
<dbReference type="PROSITE" id="PS50082">
    <property type="entry name" value="WD_REPEATS_2"/>
    <property type="match status" value="1"/>
</dbReference>
<gene>
    <name evidence="5" type="ORF">EVOR1521_LOCUS23816</name>
</gene>
<evidence type="ECO:0000313" key="6">
    <source>
        <dbReference type="Proteomes" id="UP001178507"/>
    </source>
</evidence>
<keyword evidence="2" id="KW-0677">Repeat</keyword>
<evidence type="ECO:0000256" key="4">
    <source>
        <dbReference type="SAM" id="MobiDB-lite"/>
    </source>
</evidence>
<evidence type="ECO:0000256" key="2">
    <source>
        <dbReference type="ARBA" id="ARBA00022737"/>
    </source>
</evidence>
<evidence type="ECO:0000256" key="3">
    <source>
        <dbReference type="PROSITE-ProRule" id="PRU00221"/>
    </source>
</evidence>
<reference evidence="5" key="1">
    <citation type="submission" date="2023-08" db="EMBL/GenBank/DDBJ databases">
        <authorList>
            <person name="Chen Y."/>
            <person name="Shah S."/>
            <person name="Dougan E. K."/>
            <person name="Thang M."/>
            <person name="Chan C."/>
        </authorList>
    </citation>
    <scope>NUCLEOTIDE SEQUENCE</scope>
</reference>
<organism evidence="5 6">
    <name type="scientific">Effrenium voratum</name>
    <dbReference type="NCBI Taxonomy" id="2562239"/>
    <lineage>
        <taxon>Eukaryota</taxon>
        <taxon>Sar</taxon>
        <taxon>Alveolata</taxon>
        <taxon>Dinophyceae</taxon>
        <taxon>Suessiales</taxon>
        <taxon>Symbiodiniaceae</taxon>
        <taxon>Effrenium</taxon>
    </lineage>
</organism>
<sequence length="305" mass="33617">MPADEDYLTCVDVCWPKALSAAADGAVFLWSLEEGTGIELVPPEELPASCIRTLKADWHDKKLAVSGNDDGYLVIWNLVTQEAESILNCKVGMVWCLCADWAKMRMLVGHGDKDLDLLSMKDGSRIKAYPIKYHLVSVLDVCWPKARAVVGFDNGSLQIWGLPMAASQSSLKGHKDRVTALSVNWKLKRAISSGQDKSVRLWNMQRSECIRVVSGHLLGLRCLCVDWDLGVALSSAWDGEMQLWEIADEVDMDFALQPVGGEVRAGGVALLIVKEGEGKEEHSDEEVEEIEADTFKSPQSKTPSK</sequence>
<dbReference type="PROSITE" id="PS00678">
    <property type="entry name" value="WD_REPEATS_1"/>
    <property type="match status" value="1"/>
</dbReference>
<dbReference type="Pfam" id="PF00400">
    <property type="entry name" value="WD40"/>
    <property type="match status" value="2"/>
</dbReference>
<evidence type="ECO:0000313" key="5">
    <source>
        <dbReference type="EMBL" id="CAJ1400490.1"/>
    </source>
</evidence>
<evidence type="ECO:0000256" key="1">
    <source>
        <dbReference type="ARBA" id="ARBA00022574"/>
    </source>
</evidence>
<comment type="caution">
    <text evidence="5">The sequence shown here is derived from an EMBL/GenBank/DDBJ whole genome shotgun (WGS) entry which is preliminary data.</text>
</comment>
<dbReference type="SMART" id="SM00320">
    <property type="entry name" value="WD40"/>
    <property type="match status" value="4"/>
</dbReference>
<feature type="repeat" description="WD" evidence="3">
    <location>
        <begin position="171"/>
        <end position="212"/>
    </location>
</feature>
<accession>A0AA36N6C6</accession>
<feature type="compositionally biased region" description="Polar residues" evidence="4">
    <location>
        <begin position="296"/>
        <end position="305"/>
    </location>
</feature>
<dbReference type="Gene3D" id="2.130.10.10">
    <property type="entry name" value="YVTN repeat-like/Quinoprotein amine dehydrogenase"/>
    <property type="match status" value="1"/>
</dbReference>